<feature type="compositionally biased region" description="Polar residues" evidence="2">
    <location>
        <begin position="418"/>
        <end position="428"/>
    </location>
</feature>
<evidence type="ECO:0000256" key="1">
    <source>
        <dbReference type="SAM" id="Coils"/>
    </source>
</evidence>
<dbReference type="CDD" id="cd14810">
    <property type="entry name" value="bZIP_u1"/>
    <property type="match status" value="1"/>
</dbReference>
<reference evidence="3" key="1">
    <citation type="submission" date="2021-03" db="EMBL/GenBank/DDBJ databases">
        <authorList>
            <person name="Tagirdzhanova G."/>
        </authorList>
    </citation>
    <scope>NUCLEOTIDE SEQUENCE</scope>
</reference>
<dbReference type="PANTHER" id="PTHR37616:SF2">
    <property type="entry name" value="BZIP DOMAIN-CONTAINING PROTEIN"/>
    <property type="match status" value="1"/>
</dbReference>
<dbReference type="AlphaFoldDB" id="A0A8H3IHD3"/>
<gene>
    <name evidence="3" type="ORF">IMSHALPRED_004410</name>
</gene>
<dbReference type="PANTHER" id="PTHR37616">
    <property type="entry name" value="BZIP TRANSCRIPTION FACTOR 60-LIKE"/>
    <property type="match status" value="1"/>
</dbReference>
<proteinExistence type="predicted"/>
<dbReference type="EMBL" id="CAJPDT010000021">
    <property type="protein sequence ID" value="CAF9918773.1"/>
    <property type="molecule type" value="Genomic_DNA"/>
</dbReference>
<keyword evidence="4" id="KW-1185">Reference proteome</keyword>
<feature type="region of interest" description="Disordered" evidence="2">
    <location>
        <begin position="35"/>
        <end position="55"/>
    </location>
</feature>
<dbReference type="Proteomes" id="UP000664534">
    <property type="component" value="Unassembled WGS sequence"/>
</dbReference>
<sequence>MTTFKREPSEASPAGGCFDPDSFINYDQTVVPTPSISPLSTHADSVSTPTPSTAGLASQYQIQPTQQFAGPSHQYEQYRQQAGLPVGALANTFALNQVDQFSYGRSQQFYGTMPPSDGYFGMGMNTSDDYLDFGSALGLGSSIDMDLDFNNSPTTDLPVLNSSFVNPAAVGGSESTPRSLPSQSHPGRVWPGMHQQQAALAKAQAAAQEQQQQQRTMATQKPLPSTHSHQASRSSESTAKQTKPPTDPIVEESISRLLNQMRHSSVASSNDDAATTTGNGNLSNSARMRKDEEEMDEDERLLASEEGKKLSSKERRQLRNKVSARAFRSRRKGMMVAINLAWMSADVKTEYIGQLEGEIAVKVSEADELRAKNEELVAENTRLTDLTRMLLSSPAFSSFLNDLSGTGVPASMPEITRSHSQTSASRPQSAAPRKDVNPNQATPRPAPSQTANTHVGMTVIPEENRFQYNATESANNGWTDSNMDFGGLYDAQVYAVTELPQGPAVDSMSFAMLHGKRSNFVGSYSSDESKDEPAEMPSMPVLADKVEAHEVIERRPQDVDIDASDPAFALFIDRPCTSSPPAPMKPEDRIFGDIELEKAFGRLELVVAEDPDDCQEISSATIERFERLCSRLDAASTRVAAITSHL</sequence>
<organism evidence="3 4">
    <name type="scientific">Imshaugia aleurites</name>
    <dbReference type="NCBI Taxonomy" id="172621"/>
    <lineage>
        <taxon>Eukaryota</taxon>
        <taxon>Fungi</taxon>
        <taxon>Dikarya</taxon>
        <taxon>Ascomycota</taxon>
        <taxon>Pezizomycotina</taxon>
        <taxon>Lecanoromycetes</taxon>
        <taxon>OSLEUM clade</taxon>
        <taxon>Lecanoromycetidae</taxon>
        <taxon>Lecanorales</taxon>
        <taxon>Lecanorineae</taxon>
        <taxon>Parmeliaceae</taxon>
        <taxon>Imshaugia</taxon>
    </lineage>
</organism>
<comment type="caution">
    <text evidence="3">The sequence shown here is derived from an EMBL/GenBank/DDBJ whole genome shotgun (WGS) entry which is preliminary data.</text>
</comment>
<feature type="compositionally biased region" description="Polar residues" evidence="2">
    <location>
        <begin position="173"/>
        <end position="185"/>
    </location>
</feature>
<feature type="compositionally biased region" description="Basic and acidic residues" evidence="2">
    <location>
        <begin position="300"/>
        <end position="317"/>
    </location>
</feature>
<evidence type="ECO:0000256" key="2">
    <source>
        <dbReference type="SAM" id="MobiDB-lite"/>
    </source>
</evidence>
<feature type="region of interest" description="Disordered" evidence="2">
    <location>
        <begin position="168"/>
        <end position="247"/>
    </location>
</feature>
<feature type="compositionally biased region" description="Polar residues" evidence="2">
    <location>
        <begin position="437"/>
        <end position="454"/>
    </location>
</feature>
<feature type="compositionally biased region" description="Low complexity" evidence="2">
    <location>
        <begin position="195"/>
        <end position="214"/>
    </location>
</feature>
<feature type="region of interest" description="Disordered" evidence="2">
    <location>
        <begin position="410"/>
        <end position="454"/>
    </location>
</feature>
<feature type="region of interest" description="Disordered" evidence="2">
    <location>
        <begin position="262"/>
        <end position="320"/>
    </location>
</feature>
<name>A0A8H3IHD3_9LECA</name>
<evidence type="ECO:0000313" key="4">
    <source>
        <dbReference type="Proteomes" id="UP000664534"/>
    </source>
</evidence>
<keyword evidence="1" id="KW-0175">Coiled coil</keyword>
<feature type="coiled-coil region" evidence="1">
    <location>
        <begin position="359"/>
        <end position="386"/>
    </location>
</feature>
<dbReference type="Gene3D" id="1.20.5.170">
    <property type="match status" value="1"/>
</dbReference>
<evidence type="ECO:0000313" key="3">
    <source>
        <dbReference type="EMBL" id="CAF9918773.1"/>
    </source>
</evidence>
<dbReference type="OrthoDB" id="5571888at2759"/>
<feature type="compositionally biased region" description="Polar residues" evidence="2">
    <location>
        <begin position="215"/>
        <end position="244"/>
    </location>
</feature>
<evidence type="ECO:0008006" key="5">
    <source>
        <dbReference type="Google" id="ProtNLM"/>
    </source>
</evidence>
<feature type="compositionally biased region" description="Polar residues" evidence="2">
    <location>
        <begin position="262"/>
        <end position="286"/>
    </location>
</feature>
<protein>
    <recommendedName>
        <fullName evidence="5">BZIP domain-containing protein</fullName>
    </recommendedName>
</protein>
<accession>A0A8H3IHD3</accession>